<keyword evidence="1" id="KW-0677">Repeat</keyword>
<dbReference type="GO" id="GO:0005634">
    <property type="term" value="C:nucleus"/>
    <property type="evidence" value="ECO:0007669"/>
    <property type="project" value="TreeGrafter"/>
</dbReference>
<reference evidence="6" key="1">
    <citation type="submission" date="2023-06" db="EMBL/GenBank/DDBJ databases">
        <title>Genome-scale phylogeny and comparative genomics of the fungal order Sordariales.</title>
        <authorList>
            <consortium name="Lawrence Berkeley National Laboratory"/>
            <person name="Hensen N."/>
            <person name="Bonometti L."/>
            <person name="Westerberg I."/>
            <person name="Brannstrom I.O."/>
            <person name="Guillou S."/>
            <person name="Cros-Aarteil S."/>
            <person name="Calhoun S."/>
            <person name="Haridas S."/>
            <person name="Kuo A."/>
            <person name="Mondo S."/>
            <person name="Pangilinan J."/>
            <person name="Riley R."/>
            <person name="Labutti K."/>
            <person name="Andreopoulos B."/>
            <person name="Lipzen A."/>
            <person name="Chen C."/>
            <person name="Yanf M."/>
            <person name="Daum C."/>
            <person name="Ng V."/>
            <person name="Clum A."/>
            <person name="Steindorff A."/>
            <person name="Ohm R."/>
            <person name="Martin F."/>
            <person name="Silar P."/>
            <person name="Natvig D."/>
            <person name="Lalanne C."/>
            <person name="Gautier V."/>
            <person name="Ament-Velasquez S.L."/>
            <person name="Kruys A."/>
            <person name="Hutchinson M.I."/>
            <person name="Powell A.J."/>
            <person name="Barry K."/>
            <person name="Miller A.N."/>
            <person name="Grigoriev I.V."/>
            <person name="Debuchy R."/>
            <person name="Gladieux P."/>
            <person name="Thoren M.H."/>
            <person name="Johannesson H."/>
        </authorList>
    </citation>
    <scope>NUCLEOTIDE SEQUENCE</scope>
    <source>
        <strain evidence="6">PSN4</strain>
    </source>
</reference>
<dbReference type="InterPro" id="IPR044059">
    <property type="entry name" value="Csn1/TTC4_wheel"/>
</dbReference>
<sequence>MDNLTTQLNEMSLPPLPPGRAPRQGMTLEETVADLKQHPLFMTDLPSSGEEQDENPDLAALQALAYDGSPLENALNFKEQGNDSFRAKRWSDAKEFYSKGILLLVAEEKRRADGVKPDSLNNPQGDSEGEVAKQRGLLEVLYGNRAACHLELRNYRSCVGDCAAALRINPGNVKALYRSARALVAVDRLVEAEDACARGLALDPGNGGLKNLGAMIEKRKGEVEVLRKKEEEREAKVRRREVLLKTALRARGVRTRTTGKPPDMEDARVMLSPDPDEPTSTLVFPVLLLYPLHMETDFIKAFGEAECLDQHFGYVFPLPWDREGEYAADRVECFVESVAGGLVRVGRKVALLKVLGTGKVEVVDDLIKIFVVPKGKAEAWVKDYKEKRAGEKRS</sequence>
<dbReference type="GO" id="GO:0006457">
    <property type="term" value="P:protein folding"/>
    <property type="evidence" value="ECO:0007669"/>
    <property type="project" value="TreeGrafter"/>
</dbReference>
<dbReference type="Pfam" id="PF18972">
    <property type="entry name" value="Wheel"/>
    <property type="match status" value="1"/>
</dbReference>
<dbReference type="GO" id="GO:0005829">
    <property type="term" value="C:cytosol"/>
    <property type="evidence" value="ECO:0007669"/>
    <property type="project" value="TreeGrafter"/>
</dbReference>
<evidence type="ECO:0000259" key="5">
    <source>
        <dbReference type="Pfam" id="PF18972"/>
    </source>
</evidence>
<dbReference type="GO" id="GO:0051879">
    <property type="term" value="F:Hsp90 protein binding"/>
    <property type="evidence" value="ECO:0007669"/>
    <property type="project" value="InterPro"/>
</dbReference>
<keyword evidence="2" id="KW-0802">TPR repeat</keyword>
<proteinExistence type="inferred from homology"/>
<gene>
    <name evidence="6" type="ORF">QBC47DRAFT_389674</name>
</gene>
<dbReference type="EMBL" id="MU839840">
    <property type="protein sequence ID" value="KAK1752099.1"/>
    <property type="molecule type" value="Genomic_DNA"/>
</dbReference>
<dbReference type="PANTHER" id="PTHR46035:SF1">
    <property type="entry name" value="TETRATRICOPEPTIDE REPEAT PROTEIN 4"/>
    <property type="match status" value="1"/>
</dbReference>
<protein>
    <recommendedName>
        <fullName evidence="5">Cns1/TTC4 wheel domain-containing protein</fullName>
    </recommendedName>
</protein>
<dbReference type="InterPro" id="IPR019734">
    <property type="entry name" value="TPR_rpt"/>
</dbReference>
<evidence type="ECO:0000256" key="3">
    <source>
        <dbReference type="ARBA" id="ARBA00023602"/>
    </source>
</evidence>
<feature type="region of interest" description="Disordered" evidence="4">
    <location>
        <begin position="1"/>
        <end position="26"/>
    </location>
</feature>
<dbReference type="Gene3D" id="1.25.40.10">
    <property type="entry name" value="Tetratricopeptide repeat domain"/>
    <property type="match status" value="1"/>
</dbReference>
<name>A0AAJ0F8G6_9PEZI</name>
<evidence type="ECO:0000256" key="1">
    <source>
        <dbReference type="ARBA" id="ARBA00022737"/>
    </source>
</evidence>
<dbReference type="CDD" id="cd21381">
    <property type="entry name" value="CTWD_TTC4"/>
    <property type="match status" value="1"/>
</dbReference>
<dbReference type="AlphaFoldDB" id="A0AAJ0F8G6"/>
<evidence type="ECO:0000256" key="4">
    <source>
        <dbReference type="SAM" id="MobiDB-lite"/>
    </source>
</evidence>
<dbReference type="SUPFAM" id="SSF48452">
    <property type="entry name" value="TPR-like"/>
    <property type="match status" value="1"/>
</dbReference>
<feature type="domain" description="Cns1/TTC4 wheel" evidence="5">
    <location>
        <begin position="274"/>
        <end position="384"/>
    </location>
</feature>
<evidence type="ECO:0000256" key="2">
    <source>
        <dbReference type="ARBA" id="ARBA00022803"/>
    </source>
</evidence>
<dbReference type="InterPro" id="IPR011990">
    <property type="entry name" value="TPR-like_helical_dom_sf"/>
</dbReference>
<organism evidence="6 7">
    <name type="scientific">Echria macrotheca</name>
    <dbReference type="NCBI Taxonomy" id="438768"/>
    <lineage>
        <taxon>Eukaryota</taxon>
        <taxon>Fungi</taxon>
        <taxon>Dikarya</taxon>
        <taxon>Ascomycota</taxon>
        <taxon>Pezizomycotina</taxon>
        <taxon>Sordariomycetes</taxon>
        <taxon>Sordariomycetidae</taxon>
        <taxon>Sordariales</taxon>
        <taxon>Schizotheciaceae</taxon>
        <taxon>Echria</taxon>
    </lineage>
</organism>
<feature type="compositionally biased region" description="Polar residues" evidence="4">
    <location>
        <begin position="1"/>
        <end position="10"/>
    </location>
</feature>
<dbReference type="SMART" id="SM00028">
    <property type="entry name" value="TPR"/>
    <property type="match status" value="2"/>
</dbReference>
<dbReference type="GO" id="GO:0030544">
    <property type="term" value="F:Hsp70 protein binding"/>
    <property type="evidence" value="ECO:0007669"/>
    <property type="project" value="TreeGrafter"/>
</dbReference>
<dbReference type="Proteomes" id="UP001239445">
    <property type="component" value="Unassembled WGS sequence"/>
</dbReference>
<comment type="caution">
    <text evidence="6">The sequence shown here is derived from an EMBL/GenBank/DDBJ whole genome shotgun (WGS) entry which is preliminary data.</text>
</comment>
<comment type="similarity">
    <text evidence="3">Belongs to the TTC4 family.</text>
</comment>
<keyword evidence="7" id="KW-1185">Reference proteome</keyword>
<evidence type="ECO:0000313" key="6">
    <source>
        <dbReference type="EMBL" id="KAK1752099.1"/>
    </source>
</evidence>
<evidence type="ECO:0000313" key="7">
    <source>
        <dbReference type="Proteomes" id="UP001239445"/>
    </source>
</evidence>
<dbReference type="PANTHER" id="PTHR46035">
    <property type="entry name" value="TETRATRICOPEPTIDE REPEAT PROTEIN 4"/>
    <property type="match status" value="1"/>
</dbReference>
<accession>A0AAJ0F8G6</accession>